<dbReference type="AlphaFoldDB" id="A0A7S1RLQ3"/>
<reference evidence="3" key="1">
    <citation type="submission" date="2021-01" db="EMBL/GenBank/DDBJ databases">
        <authorList>
            <person name="Corre E."/>
            <person name="Pelletier E."/>
            <person name="Niang G."/>
            <person name="Scheremetjew M."/>
            <person name="Finn R."/>
            <person name="Kale V."/>
            <person name="Holt S."/>
            <person name="Cochrane G."/>
            <person name="Meng A."/>
            <person name="Brown T."/>
            <person name="Cohen L."/>
        </authorList>
    </citation>
    <scope>NUCLEOTIDE SEQUENCE</scope>
    <source>
        <strain evidence="3">OF101</strain>
    </source>
</reference>
<dbReference type="Pfam" id="PF04857">
    <property type="entry name" value="CAF1"/>
    <property type="match status" value="1"/>
</dbReference>
<dbReference type="InterPro" id="IPR006941">
    <property type="entry name" value="RNase_CAF1"/>
</dbReference>
<dbReference type="PANTHER" id="PTHR15092:SF22">
    <property type="entry name" value="POLY(A)-SPECIFIC RIBONUCLEASE PNLDC1"/>
    <property type="match status" value="1"/>
</dbReference>
<dbReference type="GO" id="GO:0000175">
    <property type="term" value="F:3'-5'-RNA exonuclease activity"/>
    <property type="evidence" value="ECO:0007669"/>
    <property type="project" value="TreeGrafter"/>
</dbReference>
<evidence type="ECO:0000313" key="3">
    <source>
        <dbReference type="EMBL" id="CAD9170162.1"/>
    </source>
</evidence>
<dbReference type="SUPFAM" id="SSF53098">
    <property type="entry name" value="Ribonuclease H-like"/>
    <property type="match status" value="1"/>
</dbReference>
<evidence type="ECO:0000256" key="2">
    <source>
        <dbReference type="SAM" id="MobiDB-lite"/>
    </source>
</evidence>
<dbReference type="EMBL" id="HBGE01078480">
    <property type="protein sequence ID" value="CAD9170162.1"/>
    <property type="molecule type" value="Transcribed_RNA"/>
</dbReference>
<protein>
    <submittedName>
        <fullName evidence="3">Uncharacterized protein</fullName>
    </submittedName>
</protein>
<dbReference type="InterPro" id="IPR036397">
    <property type="entry name" value="RNaseH_sf"/>
</dbReference>
<dbReference type="Gene3D" id="3.30.420.10">
    <property type="entry name" value="Ribonuclease H-like superfamily/Ribonuclease H"/>
    <property type="match status" value="1"/>
</dbReference>
<comment type="similarity">
    <text evidence="1">Belongs to the CAF1 family.</text>
</comment>
<accession>A0A7S1RLQ3</accession>
<organism evidence="3">
    <name type="scientific">Alexandrium catenella</name>
    <name type="common">Red tide dinoflagellate</name>
    <name type="synonym">Gonyaulax catenella</name>
    <dbReference type="NCBI Taxonomy" id="2925"/>
    <lineage>
        <taxon>Eukaryota</taxon>
        <taxon>Sar</taxon>
        <taxon>Alveolata</taxon>
        <taxon>Dinophyceae</taxon>
        <taxon>Gonyaulacales</taxon>
        <taxon>Pyrocystaceae</taxon>
        <taxon>Alexandrium</taxon>
    </lineage>
</organism>
<feature type="region of interest" description="Disordered" evidence="2">
    <location>
        <begin position="29"/>
        <end position="49"/>
    </location>
</feature>
<evidence type="ECO:0000256" key="1">
    <source>
        <dbReference type="ARBA" id="ARBA00008372"/>
    </source>
</evidence>
<dbReference type="InterPro" id="IPR012337">
    <property type="entry name" value="RNaseH-like_sf"/>
</dbReference>
<sequence length="450" mass="49720">MRDHKMDFNKWIYEGIPYVNKEGAKRLHSSLFPDNSGENGSGGGGGEKRTSLVLTKKSDIELTDKAIAGIREWLADETKKQETEYEVLTTNPYIRRFLYEQVGAKFPELLAESRPVPNVRGRSTFLVLRLSEEQKAERAAKVRAEKEQQYMQKIGFHRVFKALSESKKPVIGHNCMYDMLFLMSHLEGPLPKSYETFREILQNRFPVLMDTKFLATREPFKFKPKPASEGAMDDGKPAAREQRFGSTALGEVFKVFYEEASAAKEAGTQVLEVAFAPSFDRYASDASAAHEAGYDAYMTGFAFAHMAKEALKPEGVAAFGNRTPMFRSLFAFNLAGGDESKLHGGVYAHVSGCTGCELNDVKKIFAEIKGPGGAEAAPVQISWIDDDSAFVVLPEACAEALSAKLQSSRKDGAFTLTPGEEWFAEQAATEVWGAEEVAADGQPPAKRARC</sequence>
<dbReference type="InterPro" id="IPR051181">
    <property type="entry name" value="CAF1_poly(A)_ribonucleases"/>
</dbReference>
<name>A0A7S1RLQ3_ALECA</name>
<dbReference type="PANTHER" id="PTHR15092">
    <property type="entry name" value="POLY A -SPECIFIC RIBONUCLEASE/TARGET OF EGR1, MEMBER 1"/>
    <property type="match status" value="1"/>
</dbReference>
<dbReference type="GO" id="GO:0003723">
    <property type="term" value="F:RNA binding"/>
    <property type="evidence" value="ECO:0007669"/>
    <property type="project" value="TreeGrafter"/>
</dbReference>
<proteinExistence type="inferred from homology"/>
<gene>
    <name evidence="3" type="ORF">ACAT0790_LOCUS46931</name>
</gene>